<reference evidence="4 7" key="1">
    <citation type="journal article" date="2016" name="Microbiology (Mosc.)">
        <title>Comparison of Lactobacillus crispatus isolates from Lactobacillus-dominated vaginal microbiomes with isolates from microbiomes containing bacterial vaginosis-associated bacteria.</title>
        <authorList>
            <person name="Abdelmaksoud A.A."/>
            <person name="Koparde V.N."/>
            <person name="Sheth N.U."/>
            <person name="Serrano M.G."/>
            <person name="Glascock A.L."/>
            <person name="Fettweis J.M."/>
            <person name="Strauss Iii J.F."/>
            <person name="Buck G.A."/>
            <person name="Jefferson K.K."/>
        </authorList>
    </citation>
    <scope>NUCLEOTIDE SEQUENCE [LARGE SCALE GENOMIC DNA]</scope>
    <source>
        <strain evidence="4 7">VMC3</strain>
    </source>
</reference>
<feature type="domain" description="N-acetyltransferase" evidence="3">
    <location>
        <begin position="3"/>
        <end position="145"/>
    </location>
</feature>
<comment type="caution">
    <text evidence="4">The sequence shown here is derived from an EMBL/GenBank/DDBJ whole genome shotgun (WGS) entry which is preliminary data.</text>
</comment>
<dbReference type="RefSeq" id="WP_060462171.1">
    <property type="nucleotide sequence ID" value="NZ_AP025162.1"/>
</dbReference>
<reference evidence="6 8" key="2">
    <citation type="submission" date="2016-10" db="EMBL/GenBank/DDBJ databases">
        <title>WGS of isloates from the oral cavity of healthy individuals.</title>
        <authorList>
            <person name="Sharma S."/>
            <person name="Pal V.K."/>
            <person name="Patil P.B."/>
            <person name="Korpole S."/>
            <person name="Grover V."/>
        </authorList>
    </citation>
    <scope>NUCLEOTIDE SEQUENCE [LARGE SCALE GENOMIC DNA]</scope>
    <source>
        <strain evidence="6 8">DISK12</strain>
    </source>
</reference>
<gene>
    <name evidence="4" type="ORF">AEL95_06695</name>
    <name evidence="6" type="ORF">BHU41_08250</name>
    <name evidence="5" type="ORF">GTK63_10310</name>
</gene>
<dbReference type="Proteomes" id="UP000460132">
    <property type="component" value="Unassembled WGS sequence"/>
</dbReference>
<evidence type="ECO:0000313" key="5">
    <source>
        <dbReference type="EMBL" id="MYN54669.1"/>
    </source>
</evidence>
<proteinExistence type="predicted"/>
<dbReference type="SUPFAM" id="SSF55729">
    <property type="entry name" value="Acyl-CoA N-acyltransferases (Nat)"/>
    <property type="match status" value="1"/>
</dbReference>
<dbReference type="PROSITE" id="PS51186">
    <property type="entry name" value="GNAT"/>
    <property type="match status" value="1"/>
</dbReference>
<dbReference type="Pfam" id="PF13508">
    <property type="entry name" value="Acetyltransf_7"/>
    <property type="match status" value="1"/>
</dbReference>
<dbReference type="EMBL" id="LJGP01000023">
    <property type="protein sequence ID" value="KWU03633.1"/>
    <property type="molecule type" value="Genomic_DNA"/>
</dbReference>
<sequence length="150" mass="17741">MNLRIELYNERYFDQLCQVMDKARMQELKTANIERVFLQLKDAPYLDYLLNCKIYVAIKEEKLIGFVGLRPHELAFLYVDSDFQKQGIGTKLMKTALLYLDKPIKLEVFSDNFVAKSLYKKFGFKVIKTVVEKWSNKYPVDFSQDSMELK</sequence>
<accession>A0A120DI83</accession>
<dbReference type="AlphaFoldDB" id="A0A120DI83"/>
<evidence type="ECO:0000259" key="3">
    <source>
        <dbReference type="PROSITE" id="PS51186"/>
    </source>
</evidence>
<dbReference type="Proteomes" id="UP000231914">
    <property type="component" value="Unassembled WGS sequence"/>
</dbReference>
<evidence type="ECO:0000313" key="9">
    <source>
        <dbReference type="Proteomes" id="UP000460132"/>
    </source>
</evidence>
<evidence type="ECO:0000256" key="1">
    <source>
        <dbReference type="ARBA" id="ARBA00022679"/>
    </source>
</evidence>
<dbReference type="EMBL" id="WWFF01000019">
    <property type="protein sequence ID" value="MYN54669.1"/>
    <property type="molecule type" value="Genomic_DNA"/>
</dbReference>
<organism evidence="4 7">
    <name type="scientific">Lactobacillus crispatus</name>
    <dbReference type="NCBI Taxonomy" id="47770"/>
    <lineage>
        <taxon>Bacteria</taxon>
        <taxon>Bacillati</taxon>
        <taxon>Bacillota</taxon>
        <taxon>Bacilli</taxon>
        <taxon>Lactobacillales</taxon>
        <taxon>Lactobacillaceae</taxon>
        <taxon>Lactobacillus</taxon>
    </lineage>
</organism>
<evidence type="ECO:0000313" key="6">
    <source>
        <dbReference type="EMBL" id="PJZ16771.1"/>
    </source>
</evidence>
<dbReference type="Proteomes" id="UP000067598">
    <property type="component" value="Unassembled WGS sequence"/>
</dbReference>
<dbReference type="PANTHER" id="PTHR43800:SF1">
    <property type="entry name" value="PEPTIDYL-LYSINE N-ACETYLTRANSFERASE YJAB"/>
    <property type="match status" value="1"/>
</dbReference>
<dbReference type="EMBL" id="MKXG01000115">
    <property type="protein sequence ID" value="PJZ16771.1"/>
    <property type="molecule type" value="Genomic_DNA"/>
</dbReference>
<protein>
    <submittedName>
        <fullName evidence="5">GNAT family N-acetyltransferase</fullName>
    </submittedName>
    <submittedName>
        <fullName evidence="4">GNAT family acetyltransferase</fullName>
    </submittedName>
</protein>
<evidence type="ECO:0000256" key="2">
    <source>
        <dbReference type="ARBA" id="ARBA00023315"/>
    </source>
</evidence>
<dbReference type="InterPro" id="IPR000182">
    <property type="entry name" value="GNAT_dom"/>
</dbReference>
<name>A0A120DI83_9LACO</name>
<dbReference type="CDD" id="cd04301">
    <property type="entry name" value="NAT_SF"/>
    <property type="match status" value="1"/>
</dbReference>
<evidence type="ECO:0000313" key="7">
    <source>
        <dbReference type="Proteomes" id="UP000067598"/>
    </source>
</evidence>
<reference evidence="5 9" key="3">
    <citation type="submission" date="2020-01" db="EMBL/GenBank/DDBJ databases">
        <title>Vaginal microbiome of pregnant Indian women: Insights into the genome of dominants Lactobacillus species.</title>
        <authorList>
            <person name="Das B."/>
            <person name="Mehta O."/>
            <person name="Ghosh T.S."/>
            <person name="Kothidar A."/>
            <person name="Gowtham M.R."/>
            <person name="Mitra R."/>
            <person name="Kshetrapal P."/>
            <person name="Wadhwa N."/>
            <person name="Thiruvengadam R."/>
            <person name="Nair G.B."/>
            <person name="Bhatnagar S."/>
            <person name="Pore S."/>
        </authorList>
    </citation>
    <scope>NUCLEOTIDE SEQUENCE [LARGE SCALE GENOMIC DNA]</scope>
    <source>
        <strain evidence="5 9">Indica2</strain>
    </source>
</reference>
<evidence type="ECO:0000313" key="8">
    <source>
        <dbReference type="Proteomes" id="UP000231914"/>
    </source>
</evidence>
<dbReference type="PATRIC" id="fig|47770.28.peg.774"/>
<keyword evidence="1 4" id="KW-0808">Transferase</keyword>
<dbReference type="GO" id="GO:0016747">
    <property type="term" value="F:acyltransferase activity, transferring groups other than amino-acyl groups"/>
    <property type="evidence" value="ECO:0007669"/>
    <property type="project" value="InterPro"/>
</dbReference>
<keyword evidence="2" id="KW-0012">Acyltransferase</keyword>
<dbReference type="Gene3D" id="3.40.630.30">
    <property type="match status" value="1"/>
</dbReference>
<evidence type="ECO:0000313" key="4">
    <source>
        <dbReference type="EMBL" id="KWU03633.1"/>
    </source>
</evidence>
<dbReference type="PANTHER" id="PTHR43800">
    <property type="entry name" value="PEPTIDYL-LYSINE N-ACETYLTRANSFERASE YJAB"/>
    <property type="match status" value="1"/>
</dbReference>
<dbReference type="InterPro" id="IPR016181">
    <property type="entry name" value="Acyl_CoA_acyltransferase"/>
</dbReference>